<dbReference type="Proteomes" id="UP000605259">
    <property type="component" value="Unassembled WGS sequence"/>
</dbReference>
<keyword evidence="2" id="KW-1185">Reference proteome</keyword>
<sequence length="40" mass="4392">MNNKKLQVLTKAELEKTNGGGKIGKWLGYQTGKIAGKIFK</sequence>
<dbReference type="EMBL" id="BMFK01000013">
    <property type="protein sequence ID" value="GGE86010.1"/>
    <property type="molecule type" value="Genomic_DNA"/>
</dbReference>
<proteinExistence type="predicted"/>
<dbReference type="RefSeq" id="WP_268235157.1">
    <property type="nucleotide sequence ID" value="NZ_BMFK01000013.1"/>
</dbReference>
<comment type="caution">
    <text evidence="1">The sequence shown here is derived from an EMBL/GenBank/DDBJ whole genome shotgun (WGS) entry which is preliminary data.</text>
</comment>
<reference evidence="1" key="1">
    <citation type="journal article" date="2014" name="Int. J. Syst. Evol. Microbiol.">
        <title>Complete genome sequence of Corynebacterium casei LMG S-19264T (=DSM 44701T), isolated from a smear-ripened cheese.</title>
        <authorList>
            <consortium name="US DOE Joint Genome Institute (JGI-PGF)"/>
            <person name="Walter F."/>
            <person name="Albersmeier A."/>
            <person name="Kalinowski J."/>
            <person name="Ruckert C."/>
        </authorList>
    </citation>
    <scope>NUCLEOTIDE SEQUENCE</scope>
    <source>
        <strain evidence="1">CGMCC 1.12698</strain>
    </source>
</reference>
<evidence type="ECO:0000313" key="2">
    <source>
        <dbReference type="Proteomes" id="UP000605259"/>
    </source>
</evidence>
<dbReference type="AlphaFoldDB" id="A0A917EUG8"/>
<protein>
    <submittedName>
        <fullName evidence="1">Uncharacterized protein</fullName>
    </submittedName>
</protein>
<accession>A0A917EUG8</accession>
<evidence type="ECO:0000313" key="1">
    <source>
        <dbReference type="EMBL" id="GGE86010.1"/>
    </source>
</evidence>
<gene>
    <name evidence="1" type="ORF">GCM10007140_39240</name>
</gene>
<organism evidence="1 2">
    <name type="scientific">Priestia taiwanensis</name>
    <dbReference type="NCBI Taxonomy" id="1347902"/>
    <lineage>
        <taxon>Bacteria</taxon>
        <taxon>Bacillati</taxon>
        <taxon>Bacillota</taxon>
        <taxon>Bacilli</taxon>
        <taxon>Bacillales</taxon>
        <taxon>Bacillaceae</taxon>
        <taxon>Priestia</taxon>
    </lineage>
</organism>
<name>A0A917EUG8_9BACI</name>
<reference evidence="1" key="2">
    <citation type="submission" date="2020-09" db="EMBL/GenBank/DDBJ databases">
        <authorList>
            <person name="Sun Q."/>
            <person name="Zhou Y."/>
        </authorList>
    </citation>
    <scope>NUCLEOTIDE SEQUENCE</scope>
    <source>
        <strain evidence="1">CGMCC 1.12698</strain>
    </source>
</reference>